<dbReference type="Proteomes" id="UP001278188">
    <property type="component" value="Unassembled WGS sequence"/>
</dbReference>
<dbReference type="PANTHER" id="PTHR36919:SF3">
    <property type="entry name" value="BLL5882 PROTEIN"/>
    <property type="match status" value="1"/>
</dbReference>
<protein>
    <submittedName>
        <fullName evidence="3">DUF2147 domain-containing protein</fullName>
    </submittedName>
</protein>
<accession>A0ABU3WGT5</accession>
<feature type="signal peptide" evidence="1">
    <location>
        <begin position="1"/>
        <end position="20"/>
    </location>
</feature>
<dbReference type="PANTHER" id="PTHR36919">
    <property type="entry name" value="BLR1215 PROTEIN"/>
    <property type="match status" value="1"/>
</dbReference>
<evidence type="ECO:0000259" key="2">
    <source>
        <dbReference type="Pfam" id="PF09917"/>
    </source>
</evidence>
<dbReference type="Gene3D" id="2.40.128.520">
    <property type="match status" value="1"/>
</dbReference>
<gene>
    <name evidence="3" type="ORF">QR674_11640</name>
</gene>
<dbReference type="Pfam" id="PF09917">
    <property type="entry name" value="DUF2147"/>
    <property type="match status" value="1"/>
</dbReference>
<evidence type="ECO:0000313" key="3">
    <source>
        <dbReference type="EMBL" id="MDV2469634.1"/>
    </source>
</evidence>
<proteinExistence type="predicted"/>
<reference evidence="3 4" key="1">
    <citation type="submission" date="2023-06" db="EMBL/GenBank/DDBJ databases">
        <title>Genomic Analysis of Acinetobacter Strains Recovered from South Australian Aquatic Samples provides Insights into the Circulation of Antibiotic Resistance determinants in the Environment.</title>
        <authorList>
            <person name="Tobin L."/>
            <person name="Jarocki V.M."/>
            <person name="Kenyon J."/>
            <person name="Drigo B."/>
            <person name="Donner E."/>
            <person name="Djordjevic S.P."/>
            <person name="Hamidian M."/>
        </authorList>
    </citation>
    <scope>NUCLEOTIDE SEQUENCE [LARGE SCALE GENOMIC DNA]</scope>
    <source>
        <strain evidence="3 4">SAAc652</strain>
    </source>
</reference>
<evidence type="ECO:0000313" key="4">
    <source>
        <dbReference type="Proteomes" id="UP001278188"/>
    </source>
</evidence>
<evidence type="ECO:0000256" key="1">
    <source>
        <dbReference type="SAM" id="SignalP"/>
    </source>
</evidence>
<name>A0ABU3WGT5_9GAMM</name>
<keyword evidence="1" id="KW-0732">Signal</keyword>
<feature type="chain" id="PRO_5046944240" evidence="1">
    <location>
        <begin position="21"/>
        <end position="149"/>
    </location>
</feature>
<dbReference type="InterPro" id="IPR019223">
    <property type="entry name" value="DUF2147"/>
</dbReference>
<keyword evidence="4" id="KW-1185">Reference proteome</keyword>
<organism evidence="3 4">
    <name type="scientific">Acinetobacter chinensis</name>
    <dbReference type="NCBI Taxonomy" id="2004650"/>
    <lineage>
        <taxon>Bacteria</taxon>
        <taxon>Pseudomonadati</taxon>
        <taxon>Pseudomonadota</taxon>
        <taxon>Gammaproteobacteria</taxon>
        <taxon>Moraxellales</taxon>
        <taxon>Moraxellaceae</taxon>
        <taxon>Acinetobacter</taxon>
    </lineage>
</organism>
<dbReference type="EMBL" id="JASVDY010000004">
    <property type="protein sequence ID" value="MDV2469634.1"/>
    <property type="molecule type" value="Genomic_DNA"/>
</dbReference>
<comment type="caution">
    <text evidence="3">The sequence shown here is derived from an EMBL/GenBank/DDBJ whole genome shotgun (WGS) entry which is preliminary data.</text>
</comment>
<sequence>MKTIMRLALIPLFHCSLLHAQDLSGTWKTIDDKTGYARAEVQISKQKNGQYTGKIIKVHAIPNRPPISHCEKCSGTLKNAPLLGLPILSGFQQNPDKEGEFIHGQVLDPLTGNIYSGKGRLNARGNVLTLRGYIGTTLLGRTVSWIKVE</sequence>
<feature type="domain" description="DUF2147" evidence="2">
    <location>
        <begin position="25"/>
        <end position="146"/>
    </location>
</feature>